<reference evidence="4 5" key="3">
    <citation type="submission" date="2019-11" db="EMBL/GenBank/DDBJ databases">
        <title>A de novo genome assembly of a pear dwarfing rootstock.</title>
        <authorList>
            <person name="Wang F."/>
            <person name="Wang J."/>
            <person name="Li S."/>
            <person name="Zhang Y."/>
            <person name="Fang M."/>
            <person name="Ma L."/>
            <person name="Zhao Y."/>
            <person name="Jiang S."/>
        </authorList>
    </citation>
    <scope>NUCLEOTIDE SEQUENCE [LARGE SCALE GENOMIC DNA]</scope>
    <source>
        <strain evidence="4">S2</strain>
        <tissue evidence="4">Leaf</tissue>
    </source>
</reference>
<sequence length="358" mass="38593">MSLSALTLALLLSLSLLSFLPTPTYSATFNCSAPASNTCRSLIAYIPPNSTTLNSIKTLFNVTHFRTLLGANNFPIATDPALPVATGQRVLIPFTCLCRNGTGISNKRPQYIVKSGDDLDHIATVLFSRLVTYQEIAAVNKIPDPSLIRIGQKLWIPLPCSCDEVDGERVVHYGHVVAAGSSVEAIATEYGTTQETLLRINGISDPKTLQANQVLDVPLKACSSSISNESSDASLLVSNNTYVFTANDCVKCQCSSANNWTLQCEPSTFNLTVCPAMQCEDSSLTSKLLLGNSTSSCNQTTCAYAGYTNQTKILTTLVTRSICSDNNNNASKMSLQGSSWNFLFVAIHLVLLFLHVLQ</sequence>
<accession>A0A5N5I9I5</accession>
<reference evidence="5" key="2">
    <citation type="submission" date="2019-10" db="EMBL/GenBank/DDBJ databases">
        <title>A de novo genome assembly of a pear dwarfing rootstock.</title>
        <authorList>
            <person name="Wang F."/>
            <person name="Wang J."/>
            <person name="Li S."/>
            <person name="Zhang Y."/>
            <person name="Fang M."/>
            <person name="Ma L."/>
            <person name="Zhao Y."/>
            <person name="Jiang S."/>
        </authorList>
    </citation>
    <scope>NUCLEOTIDE SEQUENCE [LARGE SCALE GENOMIC DNA]</scope>
</reference>
<comment type="caution">
    <text evidence="4">The sequence shown here is derived from an EMBL/GenBank/DDBJ whole genome shotgun (WGS) entry which is preliminary data.</text>
</comment>
<dbReference type="OrthoDB" id="2107166at2759"/>
<dbReference type="EMBL" id="SMOL01000004">
    <property type="protein sequence ID" value="KAB2636379.1"/>
    <property type="molecule type" value="Genomic_DNA"/>
</dbReference>
<dbReference type="SMART" id="SM00257">
    <property type="entry name" value="LysM"/>
    <property type="match status" value="2"/>
</dbReference>
<evidence type="ECO:0000313" key="5">
    <source>
        <dbReference type="Proteomes" id="UP000327157"/>
    </source>
</evidence>
<keyword evidence="1" id="KW-1133">Transmembrane helix</keyword>
<keyword evidence="5" id="KW-1185">Reference proteome</keyword>
<proteinExistence type="predicted"/>
<dbReference type="Proteomes" id="UP000327157">
    <property type="component" value="Chromosome 5"/>
</dbReference>
<dbReference type="AlphaFoldDB" id="A0A5N5I9I5"/>
<evidence type="ECO:0000256" key="1">
    <source>
        <dbReference type="SAM" id="Phobius"/>
    </source>
</evidence>
<dbReference type="PANTHER" id="PTHR33734">
    <property type="entry name" value="LYSM DOMAIN-CONTAINING GPI-ANCHORED PROTEIN 2"/>
    <property type="match status" value="1"/>
</dbReference>
<feature type="domain" description="LysM" evidence="3">
    <location>
        <begin position="109"/>
        <end position="156"/>
    </location>
</feature>
<dbReference type="InterPro" id="IPR018392">
    <property type="entry name" value="LysM"/>
</dbReference>
<gene>
    <name evidence="4" type="ORF">D8674_026913</name>
</gene>
<dbReference type="Gene3D" id="3.10.350.10">
    <property type="entry name" value="LysM domain"/>
    <property type="match status" value="2"/>
</dbReference>
<evidence type="ECO:0000256" key="2">
    <source>
        <dbReference type="SAM" id="SignalP"/>
    </source>
</evidence>
<dbReference type="PANTHER" id="PTHR33734:SF11">
    <property type="entry name" value="LYSM DOMAIN-CONTAINING GPI-ANCHORED PROTEIN 2"/>
    <property type="match status" value="1"/>
</dbReference>
<dbReference type="InterPro" id="IPR036779">
    <property type="entry name" value="LysM_dom_sf"/>
</dbReference>
<organism evidence="4 5">
    <name type="scientific">Pyrus ussuriensis x Pyrus communis</name>
    <dbReference type="NCBI Taxonomy" id="2448454"/>
    <lineage>
        <taxon>Eukaryota</taxon>
        <taxon>Viridiplantae</taxon>
        <taxon>Streptophyta</taxon>
        <taxon>Embryophyta</taxon>
        <taxon>Tracheophyta</taxon>
        <taxon>Spermatophyta</taxon>
        <taxon>Magnoliopsida</taxon>
        <taxon>eudicotyledons</taxon>
        <taxon>Gunneridae</taxon>
        <taxon>Pentapetalae</taxon>
        <taxon>rosids</taxon>
        <taxon>fabids</taxon>
        <taxon>Rosales</taxon>
        <taxon>Rosaceae</taxon>
        <taxon>Amygdaloideae</taxon>
        <taxon>Maleae</taxon>
        <taxon>Pyrus</taxon>
    </lineage>
</organism>
<reference evidence="4 5" key="1">
    <citation type="submission" date="2019-09" db="EMBL/GenBank/DDBJ databases">
        <authorList>
            <person name="Ou C."/>
        </authorList>
    </citation>
    <scope>NUCLEOTIDE SEQUENCE [LARGE SCALE GENOMIC DNA]</scope>
    <source>
        <strain evidence="4">S2</strain>
        <tissue evidence="4">Leaf</tissue>
    </source>
</reference>
<dbReference type="SUPFAM" id="SSF54106">
    <property type="entry name" value="LysM domain"/>
    <property type="match status" value="2"/>
</dbReference>
<evidence type="ECO:0000313" key="4">
    <source>
        <dbReference type="EMBL" id="KAB2636379.1"/>
    </source>
</evidence>
<evidence type="ECO:0000259" key="3">
    <source>
        <dbReference type="PROSITE" id="PS51782"/>
    </source>
</evidence>
<name>A0A5N5I9I5_9ROSA</name>
<feature type="domain" description="LysM" evidence="3">
    <location>
        <begin position="173"/>
        <end position="217"/>
    </location>
</feature>
<protein>
    <submittedName>
        <fullName evidence="4">LysM domain-containing GPI-anchored protein 2-like</fullName>
    </submittedName>
</protein>
<feature type="transmembrane region" description="Helical" evidence="1">
    <location>
        <begin position="339"/>
        <end position="357"/>
    </location>
</feature>
<dbReference type="PROSITE" id="PS51782">
    <property type="entry name" value="LYSM"/>
    <property type="match status" value="2"/>
</dbReference>
<dbReference type="CDD" id="cd00118">
    <property type="entry name" value="LysM"/>
    <property type="match status" value="2"/>
</dbReference>
<keyword evidence="1" id="KW-0812">Transmembrane</keyword>
<keyword evidence="1" id="KW-0472">Membrane</keyword>
<dbReference type="Pfam" id="PF01476">
    <property type="entry name" value="LysM"/>
    <property type="match status" value="2"/>
</dbReference>
<keyword evidence="2" id="KW-0732">Signal</keyword>
<feature type="chain" id="PRO_5024408192" evidence="2">
    <location>
        <begin position="27"/>
        <end position="358"/>
    </location>
</feature>
<feature type="signal peptide" evidence="2">
    <location>
        <begin position="1"/>
        <end position="26"/>
    </location>
</feature>